<proteinExistence type="predicted"/>
<name>A0A0E9W6B3_ANGAN</name>
<dbReference type="EMBL" id="GBXM01022690">
    <property type="protein sequence ID" value="JAH85887.1"/>
    <property type="molecule type" value="Transcribed_RNA"/>
</dbReference>
<organism evidence="1">
    <name type="scientific">Anguilla anguilla</name>
    <name type="common">European freshwater eel</name>
    <name type="synonym">Muraena anguilla</name>
    <dbReference type="NCBI Taxonomy" id="7936"/>
    <lineage>
        <taxon>Eukaryota</taxon>
        <taxon>Metazoa</taxon>
        <taxon>Chordata</taxon>
        <taxon>Craniata</taxon>
        <taxon>Vertebrata</taxon>
        <taxon>Euteleostomi</taxon>
        <taxon>Actinopterygii</taxon>
        <taxon>Neopterygii</taxon>
        <taxon>Teleostei</taxon>
        <taxon>Anguilliformes</taxon>
        <taxon>Anguillidae</taxon>
        <taxon>Anguilla</taxon>
    </lineage>
</organism>
<protein>
    <submittedName>
        <fullName evidence="1">Uncharacterized protein</fullName>
    </submittedName>
</protein>
<reference evidence="1" key="1">
    <citation type="submission" date="2014-11" db="EMBL/GenBank/DDBJ databases">
        <authorList>
            <person name="Amaro Gonzalez C."/>
        </authorList>
    </citation>
    <scope>NUCLEOTIDE SEQUENCE</scope>
</reference>
<accession>A0A0E9W6B3</accession>
<dbReference type="AlphaFoldDB" id="A0A0E9W6B3"/>
<evidence type="ECO:0000313" key="1">
    <source>
        <dbReference type="EMBL" id="JAH85887.1"/>
    </source>
</evidence>
<reference evidence="1" key="2">
    <citation type="journal article" date="2015" name="Fish Shellfish Immunol.">
        <title>Early steps in the European eel (Anguilla anguilla)-Vibrio vulnificus interaction in the gills: Role of the RtxA13 toxin.</title>
        <authorList>
            <person name="Callol A."/>
            <person name="Pajuelo D."/>
            <person name="Ebbesson L."/>
            <person name="Teles M."/>
            <person name="MacKenzie S."/>
            <person name="Amaro C."/>
        </authorList>
    </citation>
    <scope>NUCLEOTIDE SEQUENCE</scope>
</reference>
<sequence>MALMLLDTSASEGLLCRRVTFSSLSGSWDSNSCFPNSPSVSSQLFLQ</sequence>